<dbReference type="Proteomes" id="UP000323506">
    <property type="component" value="Chromosome A02"/>
</dbReference>
<proteinExistence type="predicted"/>
<evidence type="ECO:0000313" key="2">
    <source>
        <dbReference type="EMBL" id="TYH28637.1"/>
    </source>
</evidence>
<feature type="region of interest" description="Disordered" evidence="1">
    <location>
        <begin position="1"/>
        <end position="51"/>
    </location>
</feature>
<sequence length="111" mass="12270">MNESQLGDDRSGATSPDNSVKNDKKKKFNIPKIFSSKRRGRGGSDDDFASSECDTISADLEKKIASRNKDLLEASSYIRRSFMGMVSVLGAMNPIFLSVCGYENVDIYVFV</sequence>
<reference evidence="2 3" key="1">
    <citation type="submission" date="2019-06" db="EMBL/GenBank/DDBJ databases">
        <title>WGS assembly of Gossypium darwinii.</title>
        <authorList>
            <person name="Chen Z.J."/>
            <person name="Sreedasyam A."/>
            <person name="Ando A."/>
            <person name="Song Q."/>
            <person name="De L."/>
            <person name="Hulse-Kemp A."/>
            <person name="Ding M."/>
            <person name="Ye W."/>
            <person name="Kirkbride R."/>
            <person name="Jenkins J."/>
            <person name="Plott C."/>
            <person name="Lovell J."/>
            <person name="Lin Y.-M."/>
            <person name="Vaughn R."/>
            <person name="Liu B."/>
            <person name="Li W."/>
            <person name="Simpson S."/>
            <person name="Scheffler B."/>
            <person name="Saski C."/>
            <person name="Grover C."/>
            <person name="Hu G."/>
            <person name="Conover J."/>
            <person name="Carlson J."/>
            <person name="Shu S."/>
            <person name="Boston L."/>
            <person name="Williams M."/>
            <person name="Peterson D."/>
            <person name="Mcgee K."/>
            <person name="Jones D."/>
            <person name="Wendel J."/>
            <person name="Stelly D."/>
            <person name="Grimwood J."/>
            <person name="Schmutz J."/>
        </authorList>
    </citation>
    <scope>NUCLEOTIDE SEQUENCE [LARGE SCALE GENOMIC DNA]</scope>
    <source>
        <strain evidence="2">1808015.09</strain>
    </source>
</reference>
<evidence type="ECO:0000256" key="1">
    <source>
        <dbReference type="SAM" id="MobiDB-lite"/>
    </source>
</evidence>
<evidence type="ECO:0000313" key="3">
    <source>
        <dbReference type="Proteomes" id="UP000323506"/>
    </source>
</evidence>
<feature type="compositionally biased region" description="Basic residues" evidence="1">
    <location>
        <begin position="23"/>
        <end position="41"/>
    </location>
</feature>
<protein>
    <submittedName>
        <fullName evidence="2">Uncharacterized protein</fullName>
    </submittedName>
</protein>
<name>A0A5D2HEH0_GOSDA</name>
<accession>A0A5D2HEH0</accession>
<organism evidence="2 3">
    <name type="scientific">Gossypium darwinii</name>
    <name type="common">Darwin's cotton</name>
    <name type="synonym">Gossypium barbadense var. darwinii</name>
    <dbReference type="NCBI Taxonomy" id="34276"/>
    <lineage>
        <taxon>Eukaryota</taxon>
        <taxon>Viridiplantae</taxon>
        <taxon>Streptophyta</taxon>
        <taxon>Embryophyta</taxon>
        <taxon>Tracheophyta</taxon>
        <taxon>Spermatophyta</taxon>
        <taxon>Magnoliopsida</taxon>
        <taxon>eudicotyledons</taxon>
        <taxon>Gunneridae</taxon>
        <taxon>Pentapetalae</taxon>
        <taxon>rosids</taxon>
        <taxon>malvids</taxon>
        <taxon>Malvales</taxon>
        <taxon>Malvaceae</taxon>
        <taxon>Malvoideae</taxon>
        <taxon>Gossypium</taxon>
    </lineage>
</organism>
<dbReference type="EMBL" id="CM017689">
    <property type="protein sequence ID" value="TYH28637.1"/>
    <property type="molecule type" value="Genomic_DNA"/>
</dbReference>
<gene>
    <name evidence="2" type="ORF">ES288_A02G159600v1</name>
</gene>
<keyword evidence="3" id="KW-1185">Reference proteome</keyword>
<dbReference type="AlphaFoldDB" id="A0A5D2HEH0"/>